<keyword evidence="2" id="KW-1185">Reference proteome</keyword>
<dbReference type="InterPro" id="IPR031795">
    <property type="entry name" value="Zf-HC3"/>
</dbReference>
<comment type="caution">
    <text evidence="1">The sequence shown here is derived from an EMBL/GenBank/DDBJ whole genome shotgun (WGS) entry which is preliminary data.</text>
</comment>
<proteinExistence type="predicted"/>
<evidence type="ECO:0000313" key="2">
    <source>
        <dbReference type="Proteomes" id="UP001597419"/>
    </source>
</evidence>
<accession>A0ABW5GUS0</accession>
<dbReference type="EMBL" id="JBHUKU010000026">
    <property type="protein sequence ID" value="MFD2464509.1"/>
    <property type="molecule type" value="Genomic_DNA"/>
</dbReference>
<organism evidence="1 2">
    <name type="scientific">Amycolatopsis samaneae</name>
    <dbReference type="NCBI Taxonomy" id="664691"/>
    <lineage>
        <taxon>Bacteria</taxon>
        <taxon>Bacillati</taxon>
        <taxon>Actinomycetota</taxon>
        <taxon>Actinomycetes</taxon>
        <taxon>Pseudonocardiales</taxon>
        <taxon>Pseudonocardiaceae</taxon>
        <taxon>Amycolatopsis</taxon>
    </lineage>
</organism>
<gene>
    <name evidence="1" type="ORF">ACFSYJ_38245</name>
</gene>
<dbReference type="Pfam" id="PF16827">
    <property type="entry name" value="zf-HC3"/>
    <property type="match status" value="1"/>
</dbReference>
<sequence length="92" mass="10669">MSALIYVSLEHIRPVVDGKWHQVRLTGMPEPGQMLHMLCGLTAPAEYEQSEHRDEHGPATQCWSCDFEYRRMNGIDMYPEHPGRPRLAPRPR</sequence>
<evidence type="ECO:0000313" key="1">
    <source>
        <dbReference type="EMBL" id="MFD2464509.1"/>
    </source>
</evidence>
<dbReference type="Proteomes" id="UP001597419">
    <property type="component" value="Unassembled WGS sequence"/>
</dbReference>
<dbReference type="RefSeq" id="WP_345385628.1">
    <property type="nucleotide sequence ID" value="NZ_BAABHG010000001.1"/>
</dbReference>
<reference evidence="2" key="1">
    <citation type="journal article" date="2019" name="Int. J. Syst. Evol. Microbiol.">
        <title>The Global Catalogue of Microorganisms (GCM) 10K type strain sequencing project: providing services to taxonomists for standard genome sequencing and annotation.</title>
        <authorList>
            <consortium name="The Broad Institute Genomics Platform"/>
            <consortium name="The Broad Institute Genome Sequencing Center for Infectious Disease"/>
            <person name="Wu L."/>
            <person name="Ma J."/>
        </authorList>
    </citation>
    <scope>NUCLEOTIDE SEQUENCE [LARGE SCALE GENOMIC DNA]</scope>
    <source>
        <strain evidence="2">CGMCC 4.7643</strain>
    </source>
</reference>
<protein>
    <submittedName>
        <fullName evidence="1">Zinc finger protein</fullName>
    </submittedName>
</protein>
<name>A0ABW5GUS0_9PSEU</name>